<reference evidence="1" key="1">
    <citation type="submission" date="2025-08" db="UniProtKB">
        <authorList>
            <consortium name="Ensembl"/>
        </authorList>
    </citation>
    <scope>IDENTIFICATION</scope>
</reference>
<evidence type="ECO:0000313" key="2">
    <source>
        <dbReference type="Proteomes" id="UP000694546"/>
    </source>
</evidence>
<keyword evidence="2" id="KW-1185">Reference proteome</keyword>
<dbReference type="Ensembl" id="ENSGMOT00000028877.1">
    <property type="protein sequence ID" value="ENSGMOP00000067007.1"/>
    <property type="gene ID" value="ENSGMOG00000035028.1"/>
</dbReference>
<dbReference type="Proteomes" id="UP000694546">
    <property type="component" value="Chromosome 10"/>
</dbReference>
<evidence type="ECO:0000313" key="1">
    <source>
        <dbReference type="Ensembl" id="ENSGMOP00000067007.1"/>
    </source>
</evidence>
<dbReference type="AlphaFoldDB" id="A0A8C5CTV2"/>
<organism evidence="1 2">
    <name type="scientific">Gadus morhua</name>
    <name type="common">Atlantic cod</name>
    <dbReference type="NCBI Taxonomy" id="8049"/>
    <lineage>
        <taxon>Eukaryota</taxon>
        <taxon>Metazoa</taxon>
        <taxon>Chordata</taxon>
        <taxon>Craniata</taxon>
        <taxon>Vertebrata</taxon>
        <taxon>Euteleostomi</taxon>
        <taxon>Actinopterygii</taxon>
        <taxon>Neopterygii</taxon>
        <taxon>Teleostei</taxon>
        <taxon>Neoteleostei</taxon>
        <taxon>Acanthomorphata</taxon>
        <taxon>Zeiogadaria</taxon>
        <taxon>Gadariae</taxon>
        <taxon>Gadiformes</taxon>
        <taxon>Gadoidei</taxon>
        <taxon>Gadidae</taxon>
        <taxon>Gadus</taxon>
    </lineage>
</organism>
<reference evidence="1" key="2">
    <citation type="submission" date="2025-09" db="UniProtKB">
        <authorList>
            <consortium name="Ensembl"/>
        </authorList>
    </citation>
    <scope>IDENTIFICATION</scope>
</reference>
<proteinExistence type="predicted"/>
<accession>A0A8C5CTV2</accession>
<protein>
    <submittedName>
        <fullName evidence="1">Uncharacterized protein</fullName>
    </submittedName>
</protein>
<name>A0A8C5CTV2_GADMO</name>
<sequence>MSLVPDLGGLPPSTAVRVRVITACFSRTNSRRSKCMKSDRKMGFISLIKLLEL</sequence>